<evidence type="ECO:0000313" key="6">
    <source>
        <dbReference type="EMBL" id="RUQ63260.1"/>
    </source>
</evidence>
<reference evidence="6 7" key="1">
    <citation type="submission" date="2018-12" db="EMBL/GenBank/DDBJ databases">
        <authorList>
            <person name="Yang Y."/>
        </authorList>
    </citation>
    <scope>NUCLEOTIDE SEQUENCE [LARGE SCALE GENOMIC DNA]</scope>
    <source>
        <strain evidence="6 7">GSF71</strain>
    </source>
</reference>
<proteinExistence type="inferred from homology"/>
<keyword evidence="4" id="KW-0804">Transcription</keyword>
<feature type="domain" description="HTH lysR-type" evidence="5">
    <location>
        <begin position="3"/>
        <end position="60"/>
    </location>
</feature>
<dbReference type="OrthoDB" id="9785974at2"/>
<dbReference type="PANTHER" id="PTHR30419:SF2">
    <property type="entry name" value="LYSR FAMILY TRANSCRIPTIONAL REGULATOR"/>
    <property type="match status" value="1"/>
</dbReference>
<keyword evidence="7" id="KW-1185">Reference proteome</keyword>
<dbReference type="InterPro" id="IPR036390">
    <property type="entry name" value="WH_DNA-bd_sf"/>
</dbReference>
<evidence type="ECO:0000313" key="7">
    <source>
        <dbReference type="Proteomes" id="UP000280346"/>
    </source>
</evidence>
<gene>
    <name evidence="6" type="ORF">EJ913_27720</name>
</gene>
<dbReference type="RefSeq" id="WP_127004068.1">
    <property type="nucleotide sequence ID" value="NZ_CP173191.1"/>
</dbReference>
<dbReference type="PANTHER" id="PTHR30419">
    <property type="entry name" value="HTH-TYPE TRANSCRIPTIONAL REGULATOR YBHD"/>
    <property type="match status" value="1"/>
</dbReference>
<dbReference type="Pfam" id="PF03466">
    <property type="entry name" value="LysR_substrate"/>
    <property type="match status" value="1"/>
</dbReference>
<dbReference type="PROSITE" id="PS50931">
    <property type="entry name" value="HTH_LYSR"/>
    <property type="match status" value="1"/>
</dbReference>
<dbReference type="EMBL" id="RZIJ01000034">
    <property type="protein sequence ID" value="RUQ63260.1"/>
    <property type="molecule type" value="Genomic_DNA"/>
</dbReference>
<dbReference type="GO" id="GO:0005829">
    <property type="term" value="C:cytosol"/>
    <property type="evidence" value="ECO:0007669"/>
    <property type="project" value="TreeGrafter"/>
</dbReference>
<sequence length="307" mass="32880">MRFDLTDLRLFLHIAETGSITAGAERSAMALASASARIRGMEEALGIPLLERGRRGARPTPAGRAVVHHARQVMHQLERMRGELNDYAKGLKGHVRLLSNTAAINEFLPDALAGFLAANPNIDIDLEERPSHAIVEAVAAGLADLGVVADMVDLAGLETRPFRSDRLVLVVPRGHRLAGGGAVAFADTLDEPFVGLSTGSALQEYLNSHAARAGRSLSFRVRVRGPVALCRLVERGVGIGIVPEMAAQRARESAALQVVPLSDPWAPRVLMLCARRFDELSAHARRLVEDLTAQPPVLAPPEPLSGP</sequence>
<evidence type="ECO:0000259" key="5">
    <source>
        <dbReference type="PROSITE" id="PS50931"/>
    </source>
</evidence>
<evidence type="ECO:0000256" key="3">
    <source>
        <dbReference type="ARBA" id="ARBA00023125"/>
    </source>
</evidence>
<comment type="similarity">
    <text evidence="1">Belongs to the LysR transcriptional regulatory family.</text>
</comment>
<keyword evidence="3" id="KW-0238">DNA-binding</keyword>
<comment type="caution">
    <text evidence="6">The sequence shown here is derived from an EMBL/GenBank/DDBJ whole genome shotgun (WGS) entry which is preliminary data.</text>
</comment>
<dbReference type="Gene3D" id="1.10.10.10">
    <property type="entry name" value="Winged helix-like DNA-binding domain superfamily/Winged helix DNA-binding domain"/>
    <property type="match status" value="1"/>
</dbReference>
<keyword evidence="2" id="KW-0805">Transcription regulation</keyword>
<dbReference type="SUPFAM" id="SSF53850">
    <property type="entry name" value="Periplasmic binding protein-like II"/>
    <property type="match status" value="1"/>
</dbReference>
<dbReference type="GO" id="GO:0003677">
    <property type="term" value="F:DNA binding"/>
    <property type="evidence" value="ECO:0007669"/>
    <property type="project" value="UniProtKB-KW"/>
</dbReference>
<dbReference type="Pfam" id="PF00126">
    <property type="entry name" value="HTH_1"/>
    <property type="match status" value="1"/>
</dbReference>
<dbReference type="InterPro" id="IPR000847">
    <property type="entry name" value="LysR_HTH_N"/>
</dbReference>
<dbReference type="FunFam" id="1.10.10.10:FF:000001">
    <property type="entry name" value="LysR family transcriptional regulator"/>
    <property type="match status" value="1"/>
</dbReference>
<dbReference type="SUPFAM" id="SSF46785">
    <property type="entry name" value="Winged helix' DNA-binding domain"/>
    <property type="match status" value="1"/>
</dbReference>
<protein>
    <submittedName>
        <fullName evidence="6">LysR family transcriptional regulator</fullName>
    </submittedName>
</protein>
<dbReference type="AlphaFoldDB" id="A0A3S0VEC3"/>
<dbReference type="InterPro" id="IPR050950">
    <property type="entry name" value="HTH-type_LysR_regulators"/>
</dbReference>
<accession>A0A3S0VEC3</accession>
<evidence type="ECO:0000256" key="2">
    <source>
        <dbReference type="ARBA" id="ARBA00023015"/>
    </source>
</evidence>
<dbReference type="Proteomes" id="UP000280346">
    <property type="component" value="Unassembled WGS sequence"/>
</dbReference>
<dbReference type="InterPro" id="IPR036388">
    <property type="entry name" value="WH-like_DNA-bd_sf"/>
</dbReference>
<dbReference type="InterPro" id="IPR005119">
    <property type="entry name" value="LysR_subst-bd"/>
</dbReference>
<dbReference type="CDD" id="cd08421">
    <property type="entry name" value="PBP2_LTTR_like_1"/>
    <property type="match status" value="1"/>
</dbReference>
<name>A0A3S0VEC3_9PROT</name>
<evidence type="ECO:0000256" key="1">
    <source>
        <dbReference type="ARBA" id="ARBA00009437"/>
    </source>
</evidence>
<organism evidence="6 7">
    <name type="scientific">Azospirillum doebereinerae</name>
    <dbReference type="NCBI Taxonomy" id="92933"/>
    <lineage>
        <taxon>Bacteria</taxon>
        <taxon>Pseudomonadati</taxon>
        <taxon>Pseudomonadota</taxon>
        <taxon>Alphaproteobacteria</taxon>
        <taxon>Rhodospirillales</taxon>
        <taxon>Azospirillaceae</taxon>
        <taxon>Azospirillum</taxon>
    </lineage>
</organism>
<dbReference type="Gene3D" id="3.40.190.290">
    <property type="match status" value="1"/>
</dbReference>
<dbReference type="GO" id="GO:0003700">
    <property type="term" value="F:DNA-binding transcription factor activity"/>
    <property type="evidence" value="ECO:0007669"/>
    <property type="project" value="InterPro"/>
</dbReference>
<evidence type="ECO:0000256" key="4">
    <source>
        <dbReference type="ARBA" id="ARBA00023163"/>
    </source>
</evidence>